<sequence length="195" mass="21772">MHHPGRPITAAPTPVHQEAKTTQGKGKTLPGNKDKTDKTRTASCLCFSLKDIHWPWRHWHPSQTRVPPPSAAWYGLLWEETSLACSRSQPSCRRLHPIGSCMCHSNQHSHSNQPHLSICKCCQVKVPRLCLTRRPERKYRRGVPFVSPGKSPDGGLRTSSAQNGVSRVDTGCLLYANPFPETRQLPHHLASPLLS</sequence>
<feature type="region of interest" description="Disordered" evidence="1">
    <location>
        <begin position="142"/>
        <end position="162"/>
    </location>
</feature>
<evidence type="ECO:0000313" key="3">
    <source>
        <dbReference type="Proteomes" id="UP000434172"/>
    </source>
</evidence>
<dbReference type="Proteomes" id="UP000434172">
    <property type="component" value="Unassembled WGS sequence"/>
</dbReference>
<name>A0A8H3W0V8_9PEZI</name>
<evidence type="ECO:0000313" key="2">
    <source>
        <dbReference type="EMBL" id="KAF0319063.1"/>
    </source>
</evidence>
<organism evidence="2 3">
    <name type="scientific">Colletotrichum asianum</name>
    <dbReference type="NCBI Taxonomy" id="702518"/>
    <lineage>
        <taxon>Eukaryota</taxon>
        <taxon>Fungi</taxon>
        <taxon>Dikarya</taxon>
        <taxon>Ascomycota</taxon>
        <taxon>Pezizomycotina</taxon>
        <taxon>Sordariomycetes</taxon>
        <taxon>Hypocreomycetidae</taxon>
        <taxon>Glomerellales</taxon>
        <taxon>Glomerellaceae</taxon>
        <taxon>Colletotrichum</taxon>
        <taxon>Colletotrichum gloeosporioides species complex</taxon>
    </lineage>
</organism>
<accession>A0A8H3W0V8</accession>
<evidence type="ECO:0000256" key="1">
    <source>
        <dbReference type="SAM" id="MobiDB-lite"/>
    </source>
</evidence>
<proteinExistence type="predicted"/>
<dbReference type="EMBL" id="WOWK01000101">
    <property type="protein sequence ID" value="KAF0319063.1"/>
    <property type="molecule type" value="Genomic_DNA"/>
</dbReference>
<gene>
    <name evidence="2" type="ORF">GQ607_013744</name>
</gene>
<keyword evidence="3" id="KW-1185">Reference proteome</keyword>
<feature type="region of interest" description="Disordered" evidence="1">
    <location>
        <begin position="1"/>
        <end position="38"/>
    </location>
</feature>
<dbReference type="AlphaFoldDB" id="A0A8H3W0V8"/>
<protein>
    <submittedName>
        <fullName evidence="2">Uncharacterized protein</fullName>
    </submittedName>
</protein>
<comment type="caution">
    <text evidence="2">The sequence shown here is derived from an EMBL/GenBank/DDBJ whole genome shotgun (WGS) entry which is preliminary data.</text>
</comment>
<reference evidence="2 3" key="1">
    <citation type="submission" date="2019-12" db="EMBL/GenBank/DDBJ databases">
        <title>A genome sequence resource for the geographically widespread anthracnose pathogen Colletotrichum asianum.</title>
        <authorList>
            <person name="Meng Y."/>
        </authorList>
    </citation>
    <scope>NUCLEOTIDE SEQUENCE [LARGE SCALE GENOMIC DNA]</scope>
    <source>
        <strain evidence="2 3">ICMP 18580</strain>
    </source>
</reference>